<accession>A0A2Z3HCC5</accession>
<dbReference type="InterPro" id="IPR027558">
    <property type="entry name" value="Pre_pil_HX9DG_C"/>
</dbReference>
<evidence type="ECO:0000256" key="1">
    <source>
        <dbReference type="SAM" id="Phobius"/>
    </source>
</evidence>
<dbReference type="Pfam" id="PF07596">
    <property type="entry name" value="SBP_bac_10"/>
    <property type="match status" value="1"/>
</dbReference>
<evidence type="ECO:0000259" key="2">
    <source>
        <dbReference type="Pfam" id="PF07596"/>
    </source>
</evidence>
<dbReference type="NCBIfam" id="TIGR04294">
    <property type="entry name" value="pre_pil_HX9DG"/>
    <property type="match status" value="1"/>
</dbReference>
<sequence>MRRSSCNGDILVTPSQRTGRHGAFTLIELLVVIAIIAILIGLLLPAVQKVREAAARMKCQNNLKQIGLGLHNYHDANQKFPAARAIFPTSLDPNFGGLLVPAFVPFQQSDQPPVGAEHVGGWMVRVLPYIEQDAVLRQVVGKSTAADISAGYATMAAAKVAMYVCPSAVEPTGGVAPPAPVGLVSYVGVTGSNENSDPATGSIGMNATNGMFPVKFSSMAPGLSLRPNTRLTDVTDGLSNTVAVGERHATQRGTTWAAADYHTLLAFPNQNVVGGFGPNGAYTPAACPGSLPGRYAPFSPSDLCSQDRFNSPHPGGGNWLLGDGSVRSFAFTAGTTTLPLMVTINGGEVVTE</sequence>
<name>A0A2Z3HCC5_9BACT</name>
<dbReference type="EMBL" id="CP025958">
    <property type="protein sequence ID" value="AWM39324.1"/>
    <property type="molecule type" value="Genomic_DNA"/>
</dbReference>
<proteinExistence type="predicted"/>
<dbReference type="KEGG" id="gog:C1280_21580"/>
<dbReference type="AlphaFoldDB" id="A0A2Z3HCC5"/>
<dbReference type="InterPro" id="IPR045584">
    <property type="entry name" value="Pilin-like"/>
</dbReference>
<evidence type="ECO:0000313" key="4">
    <source>
        <dbReference type="Proteomes" id="UP000245802"/>
    </source>
</evidence>
<dbReference type="InterPro" id="IPR011453">
    <property type="entry name" value="DUF1559"/>
</dbReference>
<protein>
    <submittedName>
        <fullName evidence="3">DUF1559 domain-containing protein</fullName>
    </submittedName>
</protein>
<gene>
    <name evidence="3" type="ORF">C1280_21580</name>
</gene>
<dbReference type="Gene3D" id="3.30.700.10">
    <property type="entry name" value="Glycoprotein, Type 4 Pilin"/>
    <property type="match status" value="1"/>
</dbReference>
<organism evidence="3 4">
    <name type="scientific">Gemmata obscuriglobus</name>
    <dbReference type="NCBI Taxonomy" id="114"/>
    <lineage>
        <taxon>Bacteria</taxon>
        <taxon>Pseudomonadati</taxon>
        <taxon>Planctomycetota</taxon>
        <taxon>Planctomycetia</taxon>
        <taxon>Gemmatales</taxon>
        <taxon>Gemmataceae</taxon>
        <taxon>Gemmata</taxon>
    </lineage>
</organism>
<dbReference type="Pfam" id="PF07963">
    <property type="entry name" value="N_methyl"/>
    <property type="match status" value="1"/>
</dbReference>
<keyword evidence="1" id="KW-1133">Transmembrane helix</keyword>
<evidence type="ECO:0000313" key="3">
    <source>
        <dbReference type="EMBL" id="AWM39324.1"/>
    </source>
</evidence>
<dbReference type="SUPFAM" id="SSF54523">
    <property type="entry name" value="Pili subunits"/>
    <property type="match status" value="1"/>
</dbReference>
<feature type="domain" description="DUF1559" evidence="2">
    <location>
        <begin position="48"/>
        <end position="329"/>
    </location>
</feature>
<dbReference type="PANTHER" id="PTHR30093">
    <property type="entry name" value="GENERAL SECRETION PATHWAY PROTEIN G"/>
    <property type="match status" value="1"/>
</dbReference>
<feature type="transmembrane region" description="Helical" evidence="1">
    <location>
        <begin position="23"/>
        <end position="47"/>
    </location>
</feature>
<keyword evidence="1" id="KW-0472">Membrane</keyword>
<keyword evidence="1" id="KW-0812">Transmembrane</keyword>
<dbReference type="Proteomes" id="UP000245802">
    <property type="component" value="Chromosome"/>
</dbReference>
<dbReference type="NCBIfam" id="TIGR02532">
    <property type="entry name" value="IV_pilin_GFxxxE"/>
    <property type="match status" value="1"/>
</dbReference>
<dbReference type="PANTHER" id="PTHR30093:SF2">
    <property type="entry name" value="TYPE II SECRETION SYSTEM PROTEIN H"/>
    <property type="match status" value="1"/>
</dbReference>
<reference evidence="3 4" key="1">
    <citation type="submission" date="2018-01" db="EMBL/GenBank/DDBJ databases">
        <title>G. obscuriglobus.</title>
        <authorList>
            <person name="Franke J."/>
            <person name="Blomberg W."/>
            <person name="Selmecki A."/>
        </authorList>
    </citation>
    <scope>NUCLEOTIDE SEQUENCE [LARGE SCALE GENOMIC DNA]</scope>
    <source>
        <strain evidence="3 4">DSM 5831</strain>
    </source>
</reference>
<keyword evidence="4" id="KW-1185">Reference proteome</keyword>
<dbReference type="InterPro" id="IPR012902">
    <property type="entry name" value="N_methyl_site"/>
</dbReference>